<dbReference type="PRINTS" id="PR00019">
    <property type="entry name" value="LEURICHRPT"/>
</dbReference>
<dbReference type="OrthoDB" id="676979at2759"/>
<dbReference type="AlphaFoldDB" id="A0A6P6W6B8"/>
<comment type="subcellular location">
    <subcellularLocation>
        <location evidence="1">Cell membrane</location>
    </subcellularLocation>
    <subcellularLocation>
        <location evidence="2">Membrane</location>
        <topology evidence="2">Single-pass type I membrane protein</topology>
    </subcellularLocation>
</comment>
<reference evidence="23" key="1">
    <citation type="journal article" date="2025" name="Foods">
        <title>Unveiling the Microbial Signatures of Arabica Coffee Cherries: Insights into Ripeness Specific Diversity, Functional Traits, and Implications for Quality and Safety.</title>
        <authorList>
            <consortium name="RefSeq"/>
            <person name="Tenea G.N."/>
            <person name="Cifuentes V."/>
            <person name="Reyes P."/>
            <person name="Cevallos-Vallejos M."/>
        </authorList>
    </citation>
    <scope>NUCLEOTIDE SEQUENCE [LARGE SCALE GENOMIC DNA]</scope>
</reference>
<gene>
    <name evidence="24" type="primary">LOC113730449</name>
</gene>
<keyword evidence="12" id="KW-0418">Kinase</keyword>
<dbReference type="GO" id="GO:0005524">
    <property type="term" value="F:ATP binding"/>
    <property type="evidence" value="ECO:0007669"/>
    <property type="project" value="UniProtKB-UniRule"/>
</dbReference>
<dbReference type="InterPro" id="IPR051716">
    <property type="entry name" value="Plant_RL_S/T_kinase"/>
</dbReference>
<evidence type="ECO:0000256" key="3">
    <source>
        <dbReference type="ARBA" id="ARBA00008684"/>
    </source>
</evidence>
<dbReference type="Gene3D" id="3.80.10.10">
    <property type="entry name" value="Ribonuclease Inhibitor"/>
    <property type="match status" value="4"/>
</dbReference>
<evidence type="ECO:0000256" key="19">
    <source>
        <dbReference type="ARBA" id="ARBA00048679"/>
    </source>
</evidence>
<evidence type="ECO:0000259" key="22">
    <source>
        <dbReference type="PROSITE" id="PS50011"/>
    </source>
</evidence>
<evidence type="ECO:0000256" key="9">
    <source>
        <dbReference type="ARBA" id="ARBA00022729"/>
    </source>
</evidence>
<dbReference type="InterPro" id="IPR017441">
    <property type="entry name" value="Protein_kinase_ATP_BS"/>
</dbReference>
<dbReference type="InterPro" id="IPR008271">
    <property type="entry name" value="Ser/Thr_kinase_AS"/>
</dbReference>
<protein>
    <recommendedName>
        <fullName evidence="4">non-specific serine/threonine protein kinase</fullName>
        <ecNumber evidence="4">2.7.11.1</ecNumber>
    </recommendedName>
</protein>
<keyword evidence="11 20" id="KW-0547">Nucleotide-binding</keyword>
<evidence type="ECO:0000256" key="13">
    <source>
        <dbReference type="ARBA" id="ARBA00022840"/>
    </source>
</evidence>
<keyword evidence="23" id="KW-1185">Reference proteome</keyword>
<evidence type="ECO:0000256" key="12">
    <source>
        <dbReference type="ARBA" id="ARBA00022777"/>
    </source>
</evidence>
<dbReference type="EC" id="2.7.11.1" evidence="4"/>
<evidence type="ECO:0000256" key="17">
    <source>
        <dbReference type="ARBA" id="ARBA00023180"/>
    </source>
</evidence>
<dbReference type="GO" id="GO:0005886">
    <property type="term" value="C:plasma membrane"/>
    <property type="evidence" value="ECO:0007669"/>
    <property type="project" value="UniProtKB-SubCell"/>
</dbReference>
<dbReference type="GO" id="GO:0051707">
    <property type="term" value="P:response to other organism"/>
    <property type="evidence" value="ECO:0007669"/>
    <property type="project" value="UniProtKB-ARBA"/>
</dbReference>
<keyword evidence="13 20" id="KW-0067">ATP-binding</keyword>
<dbReference type="PROSITE" id="PS00107">
    <property type="entry name" value="PROTEIN_KINASE_ATP"/>
    <property type="match status" value="1"/>
</dbReference>
<evidence type="ECO:0000256" key="18">
    <source>
        <dbReference type="ARBA" id="ARBA00047899"/>
    </source>
</evidence>
<evidence type="ECO:0000313" key="24">
    <source>
        <dbReference type="RefSeq" id="XP_027110933.2"/>
    </source>
</evidence>
<keyword evidence="15 21" id="KW-0472">Membrane</keyword>
<dbReference type="PANTHER" id="PTHR48053">
    <property type="entry name" value="LEUCINE RICH REPEAT FAMILY PROTEIN, EXPRESSED"/>
    <property type="match status" value="1"/>
</dbReference>
<reference evidence="24" key="2">
    <citation type="submission" date="2025-08" db="UniProtKB">
        <authorList>
            <consortium name="RefSeq"/>
        </authorList>
    </citation>
    <scope>IDENTIFICATION</scope>
    <source>
        <tissue evidence="24">Leaves</tissue>
    </source>
</reference>
<comment type="catalytic activity">
    <reaction evidence="19">
        <text>L-seryl-[protein] + ATP = O-phospho-L-seryl-[protein] + ADP + H(+)</text>
        <dbReference type="Rhea" id="RHEA:17989"/>
        <dbReference type="Rhea" id="RHEA-COMP:9863"/>
        <dbReference type="Rhea" id="RHEA-COMP:11604"/>
        <dbReference type="ChEBI" id="CHEBI:15378"/>
        <dbReference type="ChEBI" id="CHEBI:29999"/>
        <dbReference type="ChEBI" id="CHEBI:30616"/>
        <dbReference type="ChEBI" id="CHEBI:83421"/>
        <dbReference type="ChEBI" id="CHEBI:456216"/>
        <dbReference type="EC" id="2.7.11.1"/>
    </reaction>
</comment>
<keyword evidence="9" id="KW-0732">Signal</keyword>
<accession>A0A6P6W6B8</accession>
<dbReference type="InterPro" id="IPR013210">
    <property type="entry name" value="LRR_N_plant-typ"/>
</dbReference>
<dbReference type="Pfam" id="PF07714">
    <property type="entry name" value="PK_Tyr_Ser-Thr"/>
    <property type="match status" value="1"/>
</dbReference>
<dbReference type="GO" id="GO:0004674">
    <property type="term" value="F:protein serine/threonine kinase activity"/>
    <property type="evidence" value="ECO:0007669"/>
    <property type="project" value="UniProtKB-KW"/>
</dbReference>
<dbReference type="Gene3D" id="3.30.200.20">
    <property type="entry name" value="Phosphorylase Kinase, domain 1"/>
    <property type="match status" value="1"/>
</dbReference>
<dbReference type="Pfam" id="PF00560">
    <property type="entry name" value="LRR_1"/>
    <property type="match status" value="7"/>
</dbReference>
<evidence type="ECO:0000256" key="7">
    <source>
        <dbReference type="ARBA" id="ARBA00022679"/>
    </source>
</evidence>
<keyword evidence="14 21" id="KW-1133">Transmembrane helix</keyword>
<keyword evidence="16" id="KW-0675">Receptor</keyword>
<name>A0A6P6W6B8_COFAR</name>
<keyword evidence="10" id="KW-0677">Repeat</keyword>
<dbReference type="InterPro" id="IPR003591">
    <property type="entry name" value="Leu-rich_rpt_typical-subtyp"/>
</dbReference>
<dbReference type="InterPro" id="IPR000719">
    <property type="entry name" value="Prot_kinase_dom"/>
</dbReference>
<evidence type="ECO:0000313" key="23">
    <source>
        <dbReference type="Proteomes" id="UP001652660"/>
    </source>
</evidence>
<dbReference type="RefSeq" id="XP_027110933.2">
    <property type="nucleotide sequence ID" value="XM_027255132.2"/>
</dbReference>
<dbReference type="InterPro" id="IPR032675">
    <property type="entry name" value="LRR_dom_sf"/>
</dbReference>
<sequence length="1054" mass="115816">MEFHVSSLSLSFCLTFHAILFMVINFSFPGNVLAAVVRNETDELALLAFKSEITEDLDGVLDSWNATLHFCQWTGVECGLKHQRVSSLDLRGRRLAGSVSPHVGSLSFLRVLDLSENSFHGVIPSEVGHLFRLQTLNLSYNLLKGEIPANLSHCQSLTYLILDHNFLERHIPPELGSLTKLVMLYLKNNNLTGTIPASIGNLTSLQELYISYNDLEGGFPDTMAQLRSLVSLGMSWNSLSGEFPLVLFNLSSLQLIGLSFNKFRGSLRPDIGLFFPKLQRLYLANNSFTGLIPASLSNCSELLQLDFPENYFTGNVPLSFGNLRNLFWLNVLTNQLGSGASGDLNFISSLSNCQNLEFLDIAENHFGGKLPDSITNLSTSLTRLLVGQNMIHGTIPKDISKLFNLNVLSIKETLISGSIPESIGKLSNLKTLHFESNRLTGVVPSSLGNITGLLYIYLQDNNLEGSIPASLGNCRFLQRLELSKNNLTGSIPKEIMRLSSLSLVLDMSQNFFSGPLPEEVGNLTNLAVLDLSNNKLSGRIPSTLANCLSLESLYMQSNDLEGEIPSLTSLKNIQYFDISSNNLSGHIPQSMAELSTLRYLNLSFNHLEGKIPVEGVFADASSVQVRGNAKLCGGIEGLHLQPCPRQSPRGSKKKTAIKVILIVVVSSCLALLLLLLLLCWMRKVKKKPTSASLSDQIYKKVSYNDLLNATEGFSSHNLIGSGNFGTVYKGCLGPDAKIVAIKVIKLQKKGAFKSFLSECQAMRNIRHRNLVKILTACSSVDFNGNDFKALVYEYMPNGSLEKWLHQDGEQMQQKGLSIFQRINIAIDVASALHYLHNQCQTSLVHCDLKPSNVLLDNDLTAHVSDFGLARLLISNSREDADLNQFSSLGIKGTIGYAAPEYGMGGRVSTQGDVYSFGILLLEIFTGRRPTDALFTGYLNLHSLVKKGLPDSVMEIVDQSALLDEDPGDLVEAVGYETHSSRVELSDILVSVFKIGVACSEEAPQDRMNMSQVVNDLASVREKFSGKSARRREMQKSDGRVNILVDSLASTELIH</sequence>
<feature type="transmembrane region" description="Helical" evidence="21">
    <location>
        <begin position="659"/>
        <end position="680"/>
    </location>
</feature>
<dbReference type="InterPro" id="IPR001245">
    <property type="entry name" value="Ser-Thr/Tyr_kinase_cat_dom"/>
</dbReference>
<dbReference type="PROSITE" id="PS51450">
    <property type="entry name" value="LRR"/>
    <property type="match status" value="1"/>
</dbReference>
<evidence type="ECO:0000256" key="21">
    <source>
        <dbReference type="SAM" id="Phobius"/>
    </source>
</evidence>
<keyword evidence="17" id="KW-0325">Glycoprotein</keyword>
<dbReference type="SUPFAM" id="SSF52058">
    <property type="entry name" value="L domain-like"/>
    <property type="match status" value="2"/>
</dbReference>
<dbReference type="PANTHER" id="PTHR48053:SF37">
    <property type="entry name" value="LEUCINE-RICH REPEAT PROTEIN KINASE FAMILY PROTEIN"/>
    <property type="match status" value="1"/>
</dbReference>
<comment type="similarity">
    <text evidence="3">Belongs to the protein kinase superfamily. Ser/Thr protein kinase family.</text>
</comment>
<keyword evidence="8 21" id="KW-0812">Transmembrane</keyword>
<keyword evidence="7" id="KW-0808">Transferase</keyword>
<dbReference type="SMART" id="SM00220">
    <property type="entry name" value="S_TKc"/>
    <property type="match status" value="1"/>
</dbReference>
<dbReference type="Pfam" id="PF08263">
    <property type="entry name" value="LRRNT_2"/>
    <property type="match status" value="1"/>
</dbReference>
<evidence type="ECO:0000256" key="10">
    <source>
        <dbReference type="ARBA" id="ARBA00022737"/>
    </source>
</evidence>
<evidence type="ECO:0000256" key="16">
    <source>
        <dbReference type="ARBA" id="ARBA00023170"/>
    </source>
</evidence>
<proteinExistence type="inferred from homology"/>
<evidence type="ECO:0000256" key="4">
    <source>
        <dbReference type="ARBA" id="ARBA00012513"/>
    </source>
</evidence>
<dbReference type="SMART" id="SM00365">
    <property type="entry name" value="LRR_SD22"/>
    <property type="match status" value="5"/>
</dbReference>
<dbReference type="SMART" id="SM00369">
    <property type="entry name" value="LRR_TYP"/>
    <property type="match status" value="8"/>
</dbReference>
<dbReference type="InterPro" id="IPR055414">
    <property type="entry name" value="LRR_R13L4/SHOC2-like"/>
</dbReference>
<evidence type="ECO:0000256" key="5">
    <source>
        <dbReference type="ARBA" id="ARBA00022527"/>
    </source>
</evidence>
<evidence type="ECO:0000256" key="1">
    <source>
        <dbReference type="ARBA" id="ARBA00004236"/>
    </source>
</evidence>
<feature type="binding site" evidence="20">
    <location>
        <position position="742"/>
    </location>
    <ligand>
        <name>ATP</name>
        <dbReference type="ChEBI" id="CHEBI:30616"/>
    </ligand>
</feature>
<evidence type="ECO:0000256" key="11">
    <source>
        <dbReference type="ARBA" id="ARBA00022741"/>
    </source>
</evidence>
<dbReference type="Pfam" id="PF23598">
    <property type="entry name" value="LRR_14"/>
    <property type="match status" value="1"/>
</dbReference>
<feature type="domain" description="Protein kinase" evidence="22">
    <location>
        <begin position="713"/>
        <end position="1023"/>
    </location>
</feature>
<dbReference type="InterPro" id="IPR001611">
    <property type="entry name" value="Leu-rich_rpt"/>
</dbReference>
<dbReference type="GeneID" id="113730449"/>
<organism evidence="23 24">
    <name type="scientific">Coffea arabica</name>
    <name type="common">Arabian coffee</name>
    <dbReference type="NCBI Taxonomy" id="13443"/>
    <lineage>
        <taxon>Eukaryota</taxon>
        <taxon>Viridiplantae</taxon>
        <taxon>Streptophyta</taxon>
        <taxon>Embryophyta</taxon>
        <taxon>Tracheophyta</taxon>
        <taxon>Spermatophyta</taxon>
        <taxon>Magnoliopsida</taxon>
        <taxon>eudicotyledons</taxon>
        <taxon>Gunneridae</taxon>
        <taxon>Pentapetalae</taxon>
        <taxon>asterids</taxon>
        <taxon>lamiids</taxon>
        <taxon>Gentianales</taxon>
        <taxon>Rubiaceae</taxon>
        <taxon>Ixoroideae</taxon>
        <taxon>Gardenieae complex</taxon>
        <taxon>Bertiereae - Coffeeae clade</taxon>
        <taxon>Coffeeae</taxon>
        <taxon>Coffea</taxon>
    </lineage>
</organism>
<keyword evidence="6" id="KW-0433">Leucine-rich repeat</keyword>
<keyword evidence="5" id="KW-0723">Serine/threonine-protein kinase</keyword>
<evidence type="ECO:0000256" key="20">
    <source>
        <dbReference type="PROSITE-ProRule" id="PRU10141"/>
    </source>
</evidence>
<dbReference type="PROSITE" id="PS00108">
    <property type="entry name" value="PROTEIN_KINASE_ST"/>
    <property type="match status" value="1"/>
</dbReference>
<evidence type="ECO:0000256" key="14">
    <source>
        <dbReference type="ARBA" id="ARBA00022989"/>
    </source>
</evidence>
<dbReference type="SUPFAM" id="SSF56112">
    <property type="entry name" value="Protein kinase-like (PK-like)"/>
    <property type="match status" value="1"/>
</dbReference>
<evidence type="ECO:0000256" key="2">
    <source>
        <dbReference type="ARBA" id="ARBA00004479"/>
    </source>
</evidence>
<dbReference type="InterPro" id="IPR011009">
    <property type="entry name" value="Kinase-like_dom_sf"/>
</dbReference>
<dbReference type="GO" id="GO:0006952">
    <property type="term" value="P:defense response"/>
    <property type="evidence" value="ECO:0007669"/>
    <property type="project" value="UniProtKB-ARBA"/>
</dbReference>
<comment type="catalytic activity">
    <reaction evidence="18">
        <text>L-threonyl-[protein] + ATP = O-phospho-L-threonyl-[protein] + ADP + H(+)</text>
        <dbReference type="Rhea" id="RHEA:46608"/>
        <dbReference type="Rhea" id="RHEA-COMP:11060"/>
        <dbReference type="Rhea" id="RHEA-COMP:11605"/>
        <dbReference type="ChEBI" id="CHEBI:15378"/>
        <dbReference type="ChEBI" id="CHEBI:30013"/>
        <dbReference type="ChEBI" id="CHEBI:30616"/>
        <dbReference type="ChEBI" id="CHEBI:61977"/>
        <dbReference type="ChEBI" id="CHEBI:456216"/>
        <dbReference type="EC" id="2.7.11.1"/>
    </reaction>
</comment>
<evidence type="ECO:0000256" key="6">
    <source>
        <dbReference type="ARBA" id="ARBA00022614"/>
    </source>
</evidence>
<dbReference type="Gene3D" id="1.10.510.10">
    <property type="entry name" value="Transferase(Phosphotransferase) domain 1"/>
    <property type="match status" value="1"/>
</dbReference>
<dbReference type="Proteomes" id="UP001652660">
    <property type="component" value="Chromosome 1c"/>
</dbReference>
<evidence type="ECO:0000256" key="15">
    <source>
        <dbReference type="ARBA" id="ARBA00023136"/>
    </source>
</evidence>
<evidence type="ECO:0000256" key="8">
    <source>
        <dbReference type="ARBA" id="ARBA00022692"/>
    </source>
</evidence>
<dbReference type="PROSITE" id="PS50011">
    <property type="entry name" value="PROTEIN_KINASE_DOM"/>
    <property type="match status" value="1"/>
</dbReference>